<organism evidence="2 3">
    <name type="scientific">Candidatus Berkelbacteria bacterium RIFCSPLOWO2_01_FULL_50_28</name>
    <dbReference type="NCBI Taxonomy" id="1797471"/>
    <lineage>
        <taxon>Bacteria</taxon>
        <taxon>Candidatus Berkelbacteria</taxon>
    </lineage>
</organism>
<dbReference type="GO" id="GO:0009052">
    <property type="term" value="P:pentose-phosphate shunt, non-oxidative branch"/>
    <property type="evidence" value="ECO:0007669"/>
    <property type="project" value="TreeGrafter"/>
</dbReference>
<sequence length="141" mass="15579">MLYIAADHAGYNMKEFIRSKMAARGVAFEDFGTFSTEQDDYPAVANRVAKEVIKTGGKGILICGSGVGVSIAANRHKGVRAALLWGRAVARRSREEEDANIACLPARLITNEDAWEIVSTFLSTTFSHLDRYKRRVKQLDA</sequence>
<dbReference type="Gene3D" id="3.40.1400.10">
    <property type="entry name" value="Sugar-phosphate isomerase, RpiB/LacA/LacB"/>
    <property type="match status" value="1"/>
</dbReference>
<dbReference type="AlphaFoldDB" id="A0A1F5ECM8"/>
<dbReference type="Pfam" id="PF02502">
    <property type="entry name" value="LacAB_rpiB"/>
    <property type="match status" value="1"/>
</dbReference>
<dbReference type="PIRSF" id="PIRSF005384">
    <property type="entry name" value="RpiB_LacA_B"/>
    <property type="match status" value="1"/>
</dbReference>
<dbReference type="STRING" id="1797471.A3A71_02870"/>
<dbReference type="EMBL" id="MEZX01000002">
    <property type="protein sequence ID" value="OGD64964.1"/>
    <property type="molecule type" value="Genomic_DNA"/>
</dbReference>
<evidence type="ECO:0000256" key="1">
    <source>
        <dbReference type="ARBA" id="ARBA00008754"/>
    </source>
</evidence>
<comment type="caution">
    <text evidence="2">The sequence shown here is derived from an EMBL/GenBank/DDBJ whole genome shotgun (WGS) entry which is preliminary data.</text>
</comment>
<dbReference type="Proteomes" id="UP000177481">
    <property type="component" value="Unassembled WGS sequence"/>
</dbReference>
<dbReference type="PANTHER" id="PTHR30345">
    <property type="entry name" value="RIBOSE-5-PHOSPHATE ISOMERASE B"/>
    <property type="match status" value="1"/>
</dbReference>
<comment type="similarity">
    <text evidence="1">Belongs to the LacAB/RpiB family.</text>
</comment>
<gene>
    <name evidence="2" type="ORF">A3A71_02870</name>
</gene>
<evidence type="ECO:0008006" key="4">
    <source>
        <dbReference type="Google" id="ProtNLM"/>
    </source>
</evidence>
<proteinExistence type="inferred from homology"/>
<dbReference type="GO" id="GO:0004751">
    <property type="term" value="F:ribose-5-phosphate isomerase activity"/>
    <property type="evidence" value="ECO:0007669"/>
    <property type="project" value="TreeGrafter"/>
</dbReference>
<reference evidence="2 3" key="1">
    <citation type="journal article" date="2016" name="Nat. Commun.">
        <title>Thousands of microbial genomes shed light on interconnected biogeochemical processes in an aquifer system.</title>
        <authorList>
            <person name="Anantharaman K."/>
            <person name="Brown C.T."/>
            <person name="Hug L.A."/>
            <person name="Sharon I."/>
            <person name="Castelle C.J."/>
            <person name="Probst A.J."/>
            <person name="Thomas B.C."/>
            <person name="Singh A."/>
            <person name="Wilkins M.J."/>
            <person name="Karaoz U."/>
            <person name="Brodie E.L."/>
            <person name="Williams K.H."/>
            <person name="Hubbard S.S."/>
            <person name="Banfield J.F."/>
        </authorList>
    </citation>
    <scope>NUCLEOTIDE SEQUENCE [LARGE SCALE GENOMIC DNA]</scope>
</reference>
<protein>
    <recommendedName>
        <fullName evidence="4">Ribose-5-phosphate isomerase</fullName>
    </recommendedName>
</protein>
<name>A0A1F5ECM8_9BACT</name>
<dbReference type="GO" id="GO:0019316">
    <property type="term" value="P:D-allose catabolic process"/>
    <property type="evidence" value="ECO:0007669"/>
    <property type="project" value="TreeGrafter"/>
</dbReference>
<dbReference type="PANTHER" id="PTHR30345:SF0">
    <property type="entry name" value="DNA DAMAGE-REPAIR_TOLERATION PROTEIN DRT102"/>
    <property type="match status" value="1"/>
</dbReference>
<dbReference type="NCBIfam" id="NF004051">
    <property type="entry name" value="PRK05571.1"/>
    <property type="match status" value="1"/>
</dbReference>
<dbReference type="NCBIfam" id="TIGR00689">
    <property type="entry name" value="rpiB_lacA_lacB"/>
    <property type="match status" value="1"/>
</dbReference>
<dbReference type="InterPro" id="IPR003500">
    <property type="entry name" value="RpiB_LacA_LacB"/>
</dbReference>
<evidence type="ECO:0000313" key="3">
    <source>
        <dbReference type="Proteomes" id="UP000177481"/>
    </source>
</evidence>
<dbReference type="SUPFAM" id="SSF89623">
    <property type="entry name" value="Ribose/Galactose isomerase RpiB/AlsB"/>
    <property type="match status" value="1"/>
</dbReference>
<evidence type="ECO:0000313" key="2">
    <source>
        <dbReference type="EMBL" id="OGD64964.1"/>
    </source>
</evidence>
<dbReference type="InterPro" id="IPR036569">
    <property type="entry name" value="RpiB_LacA_LacB_sf"/>
</dbReference>
<accession>A0A1F5ECM8</accession>